<keyword evidence="2 6" id="KW-0378">Hydrolase</keyword>
<evidence type="ECO:0000256" key="4">
    <source>
        <dbReference type="SAM" id="MobiDB-lite"/>
    </source>
</evidence>
<gene>
    <name evidence="6" type="primary">mug</name>
    <name evidence="6" type="ORF">VVAX_06594</name>
</gene>
<proteinExistence type="predicted"/>
<dbReference type="InterPro" id="IPR036895">
    <property type="entry name" value="Uracil-DNA_glycosylase-like_sf"/>
</dbReference>
<dbReference type="GO" id="GO:0008263">
    <property type="term" value="F:pyrimidine-specific mismatch base pair DNA N-glycosylase activity"/>
    <property type="evidence" value="ECO:0007669"/>
    <property type="project" value="TreeGrafter"/>
</dbReference>
<dbReference type="SMART" id="SM00986">
    <property type="entry name" value="UDG"/>
    <property type="match status" value="1"/>
</dbReference>
<keyword evidence="6" id="KW-0326">Glycosidase</keyword>
<protein>
    <submittedName>
        <fullName evidence="6">G/U mismatch-specific DNA glycosylase</fullName>
        <ecNumber evidence="6">3.2.2.28</ecNumber>
    </submittedName>
</protein>
<dbReference type="PANTHER" id="PTHR12159:SF9">
    <property type="entry name" value="G_T MISMATCH-SPECIFIC THYMINE DNA GLYCOSYLASE"/>
    <property type="match status" value="1"/>
</dbReference>
<dbReference type="SMART" id="SM00987">
    <property type="entry name" value="UreE_C"/>
    <property type="match status" value="1"/>
</dbReference>
<dbReference type="Gene3D" id="3.40.470.10">
    <property type="entry name" value="Uracil-DNA glycosylase-like domain"/>
    <property type="match status" value="1"/>
</dbReference>
<keyword evidence="3" id="KW-0234">DNA repair</keyword>
<dbReference type="PANTHER" id="PTHR12159">
    <property type="entry name" value="G/T AND G/U MISMATCH-SPECIFIC DNA GLYCOSYLASE"/>
    <property type="match status" value="1"/>
</dbReference>
<evidence type="ECO:0000256" key="2">
    <source>
        <dbReference type="ARBA" id="ARBA00022801"/>
    </source>
</evidence>
<dbReference type="Pfam" id="PF03167">
    <property type="entry name" value="UDG"/>
    <property type="match status" value="1"/>
</dbReference>
<reference evidence="6" key="1">
    <citation type="submission" date="2019-12" db="EMBL/GenBank/DDBJ databases">
        <authorList>
            <person name="Cremers G."/>
        </authorList>
    </citation>
    <scope>NUCLEOTIDE SEQUENCE</scope>
    <source>
        <strain evidence="6">Vvax</strain>
    </source>
</reference>
<dbReference type="InterPro" id="IPR015637">
    <property type="entry name" value="MUG/TDG"/>
</dbReference>
<dbReference type="NCBIfam" id="NF007570">
    <property type="entry name" value="PRK10201.1"/>
    <property type="match status" value="1"/>
</dbReference>
<evidence type="ECO:0000313" key="6">
    <source>
        <dbReference type="EMBL" id="CAA2110348.1"/>
    </source>
</evidence>
<dbReference type="AlphaFoldDB" id="A0A679JVN6"/>
<name>A0A679JVN6_VARPD</name>
<organism evidence="6">
    <name type="scientific">Variovorax paradoxus</name>
    <dbReference type="NCBI Taxonomy" id="34073"/>
    <lineage>
        <taxon>Bacteria</taxon>
        <taxon>Pseudomonadati</taxon>
        <taxon>Pseudomonadota</taxon>
        <taxon>Betaproteobacteria</taxon>
        <taxon>Burkholderiales</taxon>
        <taxon>Comamonadaceae</taxon>
        <taxon>Variovorax</taxon>
    </lineage>
</organism>
<sequence>MPAPVSGRQPMQSARNARTSAAKSGNHRGDGLPDILAPGLDVVFCGINPGRRAVASGHHFDGRGNRFWRVLFLAGFTPVSMTPAQDRLLPALGCGLTTVVGRATASASELAAHEFAAAAEGFVAKIRACGPRHLAFLGKAAYAGMTGRQELAWGRQAEPFAGAQAWVLPNPSGLNRAFSLDDLVAAYKALRVASASGPAKRP</sequence>
<feature type="domain" description="Uracil-DNA glycosylase-like" evidence="5">
    <location>
        <begin position="33"/>
        <end position="191"/>
    </location>
</feature>
<dbReference type="InterPro" id="IPR005122">
    <property type="entry name" value="Uracil-DNA_glycosylase-like"/>
</dbReference>
<feature type="compositionally biased region" description="Polar residues" evidence="4">
    <location>
        <begin position="9"/>
        <end position="23"/>
    </location>
</feature>
<evidence type="ECO:0000259" key="5">
    <source>
        <dbReference type="SMART" id="SM00986"/>
    </source>
</evidence>
<feature type="region of interest" description="Disordered" evidence="4">
    <location>
        <begin position="1"/>
        <end position="30"/>
    </location>
</feature>
<dbReference type="SUPFAM" id="SSF52141">
    <property type="entry name" value="Uracil-DNA glycosylase-like"/>
    <property type="match status" value="1"/>
</dbReference>
<dbReference type="RefSeq" id="WP_339094803.1">
    <property type="nucleotide sequence ID" value="NZ_LR743508.1"/>
</dbReference>
<keyword evidence="1" id="KW-0227">DNA damage</keyword>
<dbReference type="EMBL" id="LR743508">
    <property type="protein sequence ID" value="CAA2110348.1"/>
    <property type="molecule type" value="Genomic_DNA"/>
</dbReference>
<dbReference type="GO" id="GO:0004844">
    <property type="term" value="F:uracil DNA N-glycosylase activity"/>
    <property type="evidence" value="ECO:0007669"/>
    <property type="project" value="TreeGrafter"/>
</dbReference>
<dbReference type="EC" id="3.2.2.28" evidence="6"/>
<accession>A0A679JVN6</accession>
<dbReference type="GO" id="GO:0006285">
    <property type="term" value="P:base-excision repair, AP site formation"/>
    <property type="evidence" value="ECO:0007669"/>
    <property type="project" value="InterPro"/>
</dbReference>
<evidence type="ECO:0000256" key="3">
    <source>
        <dbReference type="ARBA" id="ARBA00023204"/>
    </source>
</evidence>
<evidence type="ECO:0000256" key="1">
    <source>
        <dbReference type="ARBA" id="ARBA00022763"/>
    </source>
</evidence>
<dbReference type="CDD" id="cd10028">
    <property type="entry name" value="UDG-F2_TDG_MUG"/>
    <property type="match status" value="1"/>
</dbReference>